<name>A0A914H9F9_GLORO</name>
<reference evidence="3" key="1">
    <citation type="submission" date="2022-11" db="UniProtKB">
        <authorList>
            <consortium name="WormBaseParasite"/>
        </authorList>
    </citation>
    <scope>IDENTIFICATION</scope>
</reference>
<evidence type="ECO:0000313" key="2">
    <source>
        <dbReference type="Proteomes" id="UP000887572"/>
    </source>
</evidence>
<accession>A0A914H9F9</accession>
<dbReference type="WBParaSite" id="Gr19_v10_g15029.t1">
    <property type="protein sequence ID" value="Gr19_v10_g15029.t1"/>
    <property type="gene ID" value="Gr19_v10_g15029"/>
</dbReference>
<dbReference type="Proteomes" id="UP000887572">
    <property type="component" value="Unplaced"/>
</dbReference>
<keyword evidence="2" id="KW-1185">Reference proteome</keyword>
<protein>
    <submittedName>
        <fullName evidence="3">Uncharacterized protein</fullName>
    </submittedName>
</protein>
<evidence type="ECO:0000256" key="1">
    <source>
        <dbReference type="SAM" id="MobiDB-lite"/>
    </source>
</evidence>
<organism evidence="2 3">
    <name type="scientific">Globodera rostochiensis</name>
    <name type="common">Golden nematode worm</name>
    <name type="synonym">Heterodera rostochiensis</name>
    <dbReference type="NCBI Taxonomy" id="31243"/>
    <lineage>
        <taxon>Eukaryota</taxon>
        <taxon>Metazoa</taxon>
        <taxon>Ecdysozoa</taxon>
        <taxon>Nematoda</taxon>
        <taxon>Chromadorea</taxon>
        <taxon>Rhabditida</taxon>
        <taxon>Tylenchina</taxon>
        <taxon>Tylenchomorpha</taxon>
        <taxon>Tylenchoidea</taxon>
        <taxon>Heteroderidae</taxon>
        <taxon>Heteroderinae</taxon>
        <taxon>Globodera</taxon>
    </lineage>
</organism>
<feature type="region of interest" description="Disordered" evidence="1">
    <location>
        <begin position="1"/>
        <end position="39"/>
    </location>
</feature>
<sequence length="107" mass="11596">MPSEGAPSRICRPKVHRPDALGPCQSGVPVDAEKKHGSVSVPEFQLRPRKCTKTSSTLQKIPQVLALAVRVVAVLSLVESADPPLILRRVAVPEFPIRQKRGPKTMG</sequence>
<evidence type="ECO:0000313" key="3">
    <source>
        <dbReference type="WBParaSite" id="Gr19_v10_g15029.t1"/>
    </source>
</evidence>
<dbReference type="AlphaFoldDB" id="A0A914H9F9"/>
<proteinExistence type="predicted"/>